<dbReference type="Pfam" id="PF13505">
    <property type="entry name" value="OMP_b-brl"/>
    <property type="match status" value="1"/>
</dbReference>
<dbReference type="AlphaFoldDB" id="A0A0H4IXV8"/>
<evidence type="ECO:0000259" key="4">
    <source>
        <dbReference type="Pfam" id="PF13505"/>
    </source>
</evidence>
<keyword evidence="6" id="KW-1185">Reference proteome</keyword>
<name>A0A0H4IXV8_9PROT</name>
<evidence type="ECO:0000313" key="5">
    <source>
        <dbReference type="EMBL" id="AKO65801.1"/>
    </source>
</evidence>
<proteinExistence type="predicted"/>
<sequence length="351" mass="39991">MNKFTTFVRSLPKNPQFIRWAVRILLLGMLFSVLAYFYVTQIMPDEEVVEEEVSLLPEIQPTEPVSFDLLPENTFTEIPDPSPVKTVEKKPRQITEDERIAMSTENEKRQLLNKQLDDIVEHSEQKYSEPKTKKESVQKMGEKIKGFDDQGELFIEDEKKPYNAFQKDGFVIMLGLTAEFNDFQNNNVVAGGINVNSDSENEVEAGINFNAAYQKNISDNFSVLIGLELSPHIGQKTSLQNWLATTDIERDYTVSAHLQPQLQISENSAISFKTGLSRAKVDINNQSVYYDGYVFGLGYRHQLKTNLFWFGEFNQYIFSDENTSAMVGGGLLQQDLDLDSRSLNLGLGYQF</sequence>
<keyword evidence="3" id="KW-0812">Transmembrane</keyword>
<evidence type="ECO:0000256" key="3">
    <source>
        <dbReference type="SAM" id="Phobius"/>
    </source>
</evidence>
<dbReference type="Proteomes" id="UP000066549">
    <property type="component" value="Chromosome"/>
</dbReference>
<dbReference type="InterPro" id="IPR027385">
    <property type="entry name" value="Beta-barrel_OMP"/>
</dbReference>
<evidence type="ECO:0000256" key="1">
    <source>
        <dbReference type="ARBA" id="ARBA00004442"/>
    </source>
</evidence>
<reference evidence="5 6" key="1">
    <citation type="submission" date="2015-03" db="EMBL/GenBank/DDBJ databases">
        <title>Comparative analysis of the OM43 clade including a novel species from Red Sea uncovers genomic and metabolic diversity among marine methylotrophs.</title>
        <authorList>
            <person name="Jimenez-Infante F."/>
            <person name="Ngugi D.K."/>
            <person name="Vinu M."/>
            <person name="Alam I."/>
            <person name="Kamau A."/>
            <person name="Blom J."/>
            <person name="Bajic V.B."/>
            <person name="Stingl U."/>
        </authorList>
    </citation>
    <scope>NUCLEOTIDE SEQUENCE [LARGE SCALE GENOMIC DNA]</scope>
    <source>
        <strain evidence="5 6">MBRSH7</strain>
    </source>
</reference>
<evidence type="ECO:0000313" key="6">
    <source>
        <dbReference type="Proteomes" id="UP000066549"/>
    </source>
</evidence>
<feature type="transmembrane region" description="Helical" evidence="3">
    <location>
        <begin position="20"/>
        <end position="39"/>
    </location>
</feature>
<keyword evidence="2" id="KW-0732">Signal</keyword>
<dbReference type="SUPFAM" id="SSF56925">
    <property type="entry name" value="OMPA-like"/>
    <property type="match status" value="1"/>
</dbReference>
<dbReference type="GO" id="GO:0009279">
    <property type="term" value="C:cell outer membrane"/>
    <property type="evidence" value="ECO:0007669"/>
    <property type="project" value="UniProtKB-SubCell"/>
</dbReference>
<dbReference type="EMBL" id="CP011002">
    <property type="protein sequence ID" value="AKO65801.1"/>
    <property type="molecule type" value="Genomic_DNA"/>
</dbReference>
<gene>
    <name evidence="5" type="ORF">VI33_03525</name>
</gene>
<comment type="subcellular location">
    <subcellularLocation>
        <location evidence="1">Cell outer membrane</location>
    </subcellularLocation>
</comment>
<dbReference type="InterPro" id="IPR011250">
    <property type="entry name" value="OMP/PagP_B-barrel"/>
</dbReference>
<organism evidence="5 6">
    <name type="scientific">Methylophilales bacterium MBRS-H7</name>
    <dbReference type="NCBI Taxonomy" id="1623450"/>
    <lineage>
        <taxon>Bacteria</taxon>
        <taxon>Pseudomonadati</taxon>
        <taxon>Pseudomonadota</taxon>
        <taxon>Betaproteobacteria</taxon>
        <taxon>Nitrosomonadales</taxon>
        <taxon>OM43 clade</taxon>
    </lineage>
</organism>
<accession>A0A0H4IXV8</accession>
<keyword evidence="3" id="KW-1133">Transmembrane helix</keyword>
<evidence type="ECO:0000256" key="2">
    <source>
        <dbReference type="ARBA" id="ARBA00022729"/>
    </source>
</evidence>
<feature type="domain" description="Outer membrane protein beta-barrel" evidence="4">
    <location>
        <begin position="189"/>
        <end position="351"/>
    </location>
</feature>
<protein>
    <recommendedName>
        <fullName evidence="4">Outer membrane protein beta-barrel domain-containing protein</fullName>
    </recommendedName>
</protein>
<keyword evidence="3" id="KW-0472">Membrane</keyword>